<protein>
    <submittedName>
        <fullName evidence="2">Uncharacterized protein</fullName>
    </submittedName>
</protein>
<name>A0A0F9GY94_9ZZZZ</name>
<proteinExistence type="predicted"/>
<feature type="non-terminal residue" evidence="2">
    <location>
        <position position="1"/>
    </location>
</feature>
<reference evidence="2" key="1">
    <citation type="journal article" date="2015" name="Nature">
        <title>Complex archaea that bridge the gap between prokaryotes and eukaryotes.</title>
        <authorList>
            <person name="Spang A."/>
            <person name="Saw J.H."/>
            <person name="Jorgensen S.L."/>
            <person name="Zaremba-Niedzwiedzka K."/>
            <person name="Martijn J."/>
            <person name="Lind A.E."/>
            <person name="van Eijk R."/>
            <person name="Schleper C."/>
            <person name="Guy L."/>
            <person name="Ettema T.J."/>
        </authorList>
    </citation>
    <scope>NUCLEOTIDE SEQUENCE</scope>
</reference>
<keyword evidence="1" id="KW-0812">Transmembrane</keyword>
<feature type="transmembrane region" description="Helical" evidence="1">
    <location>
        <begin position="52"/>
        <end position="74"/>
    </location>
</feature>
<dbReference type="EMBL" id="LAZR01026643">
    <property type="protein sequence ID" value="KKL68087.1"/>
    <property type="molecule type" value="Genomic_DNA"/>
</dbReference>
<keyword evidence="1" id="KW-0472">Membrane</keyword>
<dbReference type="Pfam" id="PF18895">
    <property type="entry name" value="T4SS_pilin"/>
    <property type="match status" value="1"/>
</dbReference>
<evidence type="ECO:0000313" key="2">
    <source>
        <dbReference type="EMBL" id="KKL68087.1"/>
    </source>
</evidence>
<gene>
    <name evidence="2" type="ORF">LCGC14_2128510</name>
</gene>
<keyword evidence="1" id="KW-1133">Transmembrane helix</keyword>
<organism evidence="2">
    <name type="scientific">marine sediment metagenome</name>
    <dbReference type="NCBI Taxonomy" id="412755"/>
    <lineage>
        <taxon>unclassified sequences</taxon>
        <taxon>metagenomes</taxon>
        <taxon>ecological metagenomes</taxon>
    </lineage>
</organism>
<dbReference type="AlphaFoldDB" id="A0A0F9GY94"/>
<feature type="transmembrane region" description="Helical" evidence="1">
    <location>
        <begin position="12"/>
        <end position="31"/>
    </location>
</feature>
<evidence type="ECO:0000256" key="1">
    <source>
        <dbReference type="SAM" id="Phobius"/>
    </source>
</evidence>
<dbReference type="InterPro" id="IPR043993">
    <property type="entry name" value="T4SS_pilin"/>
</dbReference>
<comment type="caution">
    <text evidence="2">The sequence shown here is derived from an EMBL/GenBank/DDBJ whole genome shotgun (WGS) entry which is preliminary data.</text>
</comment>
<accession>A0A0F9GY94</accession>
<sequence>AGIGVVINRIGAFLQTLLFALAGIFIIIAGFQYLTAQGDPEKTKSAKNMIMYAIIAIVIGLVAFGIEAIVKAILPGVTAPPAP</sequence>